<reference evidence="9" key="3">
    <citation type="submission" date="2021-02" db="EMBL/GenBank/DDBJ databases">
        <authorList>
            <person name="Han P."/>
        </authorList>
    </citation>
    <scope>NUCLEOTIDE SEQUENCE</scope>
    <source>
        <strain evidence="9">Candidatus Nitrosotenuis uzonensis 5A</strain>
    </source>
</reference>
<accession>V6AUP1</accession>
<dbReference type="AlphaFoldDB" id="V6AUP1"/>
<dbReference type="STRING" id="1407055.NITUZ_40430"/>
<sequence>MEYALLQAVFLPLLLAPVAYIIGRRMGTNAATWFTFAILAYTTFLIINASLQPSYEEHYVWTQMFGEFGFKLDGLAIPFAIIIYVLSTILALYSKPYMLHKFKEMYEEQVHGHNAGSHGTQTSLIESADLTKYINKQSGIYFALYLAFAMGMLGTVLATNLIQFYIFFEIMLIPGFFLVAFWGDGPRRRISLMFLFWTHVGAVVLLLGFLTIGLSVGSFDFAAIQESKIPEDVVMLAAVAIILGLGVKLAAFMFHIWLPYVHGAAPTPISALLSPAMIGIGAYGIFRLIIEFLPNAYADLAIWLHIWGLCTMIYGGAMALMQDDVKRLLAYSSVSQMGYILFGIGSYSALGLTGAEFMYVTHGLGKALLFMTAGILITQCGTRSLSKLGGLAGKMPITAVCAVIGALTIAGVPPTSGFMGEWTLFAGALDTAVKANAANGEILRYVIFGLGLVATVLTMSYMLWMLKRVFFGKMPEHLSHVKEASWYMTAPMMVLAGFTIVVGLYPDIFFDKILPYMKGVLGA</sequence>
<keyword evidence="6 7" id="KW-0472">Membrane</keyword>
<reference evidence="10" key="1">
    <citation type="journal article" date="2013" name="PLoS ONE">
        <title>Enrichment and Genome Sequence of the Group I.1a Ammonia-Oxidizing Archaeon ?Ca. Nitrosotenuis uzonensis? Representing a Clade Globally.</title>
        <authorList>
            <person name="Lebedeva E.V."/>
            <person name="Hatzenpichler R."/>
            <person name="Pelletier E."/>
            <person name="Schuster N."/>
            <person name="Hauzmayer S."/>
            <person name="Bulaev A."/>
            <person name="Grigor'eva N.V."/>
            <person name="Galushko A."/>
            <person name="Schmid M."/>
            <person name="Palatinszky M."/>
            <person name="Le Paslier D."/>
            <person name="Daims H."/>
            <person name="Wagner M."/>
        </authorList>
    </citation>
    <scope>NUCLEOTIDE SEQUENCE [LARGE SCALE GENOMIC DNA]</scope>
    <source>
        <strain evidence="10">N4</strain>
    </source>
</reference>
<proteinExistence type="inferred from homology"/>
<feature type="transmembrane region" description="Helical" evidence="7">
    <location>
        <begin position="30"/>
        <end position="55"/>
    </location>
</feature>
<feature type="transmembrane region" description="Helical" evidence="7">
    <location>
        <begin position="485"/>
        <end position="505"/>
    </location>
</feature>
<feature type="transmembrane region" description="Helical" evidence="7">
    <location>
        <begin position="442"/>
        <end position="464"/>
    </location>
</feature>
<keyword evidence="4 7" id="KW-0812">Transmembrane</keyword>
<feature type="transmembrane region" description="Helical" evidence="7">
    <location>
        <begin position="6"/>
        <end position="23"/>
    </location>
</feature>
<evidence type="ECO:0000256" key="3">
    <source>
        <dbReference type="ARBA" id="ARBA00022475"/>
    </source>
</evidence>
<evidence type="ECO:0000256" key="1">
    <source>
        <dbReference type="ARBA" id="ARBA00004651"/>
    </source>
</evidence>
<evidence type="ECO:0000256" key="7">
    <source>
        <dbReference type="SAM" id="Phobius"/>
    </source>
</evidence>
<keyword evidence="10" id="KW-0560">Oxidoreductase</keyword>
<dbReference type="PANTHER" id="PTHR42703:SF1">
    <property type="entry name" value="NA(+)_H(+) ANTIPORTER SUBUNIT D1"/>
    <property type="match status" value="1"/>
</dbReference>
<dbReference type="Pfam" id="PF00361">
    <property type="entry name" value="Proton_antipo_M"/>
    <property type="match status" value="1"/>
</dbReference>
<feature type="transmembrane region" description="Helical" evidence="7">
    <location>
        <begin position="328"/>
        <end position="347"/>
    </location>
</feature>
<dbReference type="InterPro" id="IPR050586">
    <property type="entry name" value="CPA3_Na-H_Antiporter_D"/>
</dbReference>
<evidence type="ECO:0000256" key="5">
    <source>
        <dbReference type="ARBA" id="ARBA00022989"/>
    </source>
</evidence>
<organism evidence="10 11">
    <name type="scientific">Candidatus Nitrosotenuis uzonensis</name>
    <dbReference type="NCBI Taxonomy" id="1407055"/>
    <lineage>
        <taxon>Archaea</taxon>
        <taxon>Nitrososphaerota</taxon>
        <taxon>Candidatus Nitrosotenuis</taxon>
    </lineage>
</organism>
<comment type="caution">
    <text evidence="10">The sequence shown here is derived from an EMBL/GenBank/DDBJ whole genome shotgun (WGS) entry which is preliminary data.</text>
</comment>
<dbReference type="InterPro" id="IPR010227">
    <property type="entry name" value="NADH_Q_OxRdtase_chainM/4"/>
</dbReference>
<feature type="transmembrane region" description="Helical" evidence="7">
    <location>
        <begin position="140"/>
        <end position="158"/>
    </location>
</feature>
<dbReference type="EMBL" id="CAJNAQ010000002">
    <property type="protein sequence ID" value="CAE6486598.1"/>
    <property type="molecule type" value="Genomic_DNA"/>
</dbReference>
<dbReference type="Proteomes" id="UP000655759">
    <property type="component" value="Unassembled WGS sequence"/>
</dbReference>
<feature type="transmembrane region" description="Helical" evidence="7">
    <location>
        <begin position="359"/>
        <end position="379"/>
    </location>
</feature>
<keyword evidence="3" id="KW-1003">Cell membrane</keyword>
<gene>
    <name evidence="10" type="ORF">NITUZ_40430</name>
    <name evidence="9" type="ORF">NUZ5A_20166</name>
</gene>
<evidence type="ECO:0000313" key="9">
    <source>
        <dbReference type="EMBL" id="CAE6486598.1"/>
    </source>
</evidence>
<dbReference type="InterPro" id="IPR003918">
    <property type="entry name" value="NADH_UbQ_OxRdtase"/>
</dbReference>
<keyword evidence="5 7" id="KW-1133">Transmembrane helix</keyword>
<dbReference type="Proteomes" id="UP000018159">
    <property type="component" value="Unassembled WGS sequence"/>
</dbReference>
<comment type="similarity">
    <text evidence="2">Belongs to the complex I subunit 4 family.</text>
</comment>
<dbReference type="NCBIfam" id="TIGR01972">
    <property type="entry name" value="NDH_I_M"/>
    <property type="match status" value="1"/>
</dbReference>
<feature type="transmembrane region" description="Helical" evidence="7">
    <location>
        <begin position="164"/>
        <end position="182"/>
    </location>
</feature>
<dbReference type="GO" id="GO:0008137">
    <property type="term" value="F:NADH dehydrogenase (ubiquinone) activity"/>
    <property type="evidence" value="ECO:0007669"/>
    <property type="project" value="InterPro"/>
</dbReference>
<dbReference type="InterPro" id="IPR001750">
    <property type="entry name" value="ND/Mrp_TM"/>
</dbReference>
<dbReference type="PANTHER" id="PTHR42703">
    <property type="entry name" value="NADH DEHYDROGENASE"/>
    <property type="match status" value="1"/>
</dbReference>
<feature type="transmembrane region" description="Helical" evidence="7">
    <location>
        <begin position="302"/>
        <end position="321"/>
    </location>
</feature>
<dbReference type="EC" id="1.6.5.11" evidence="9"/>
<evidence type="ECO:0000256" key="4">
    <source>
        <dbReference type="ARBA" id="ARBA00022692"/>
    </source>
</evidence>
<feature type="transmembrane region" description="Helical" evidence="7">
    <location>
        <begin position="391"/>
        <end position="412"/>
    </location>
</feature>
<feature type="domain" description="NADH:quinone oxidoreductase/Mrp antiporter transmembrane" evidence="8">
    <location>
        <begin position="158"/>
        <end position="431"/>
    </location>
</feature>
<dbReference type="EMBL" id="CBTY010000009">
    <property type="protein sequence ID" value="CDI06264.1"/>
    <property type="molecule type" value="Genomic_DNA"/>
</dbReference>
<comment type="subcellular location">
    <subcellularLocation>
        <location evidence="1">Cell membrane</location>
        <topology evidence="1">Multi-pass membrane protein</topology>
    </subcellularLocation>
</comment>
<evidence type="ECO:0000313" key="11">
    <source>
        <dbReference type="Proteomes" id="UP000018159"/>
    </source>
</evidence>
<feature type="transmembrane region" description="Helical" evidence="7">
    <location>
        <begin position="75"/>
        <end position="93"/>
    </location>
</feature>
<dbReference type="RefSeq" id="WP_048196612.1">
    <property type="nucleotide sequence ID" value="NZ_CAJNAQ010000002.1"/>
</dbReference>
<evidence type="ECO:0000256" key="2">
    <source>
        <dbReference type="ARBA" id="ARBA00009025"/>
    </source>
</evidence>
<protein>
    <submittedName>
        <fullName evidence="10">Proton-translocating NADH-quinone oxidoreductase, chain M</fullName>
        <ecNumber evidence="9">1.6.5.11</ecNumber>
        <ecNumber evidence="10">1.6.99.5</ecNumber>
    </submittedName>
</protein>
<dbReference type="GO" id="GO:0016491">
    <property type="term" value="F:oxidoreductase activity"/>
    <property type="evidence" value="ECO:0007669"/>
    <property type="project" value="UniProtKB-KW"/>
</dbReference>
<feature type="transmembrane region" description="Helical" evidence="7">
    <location>
        <begin position="234"/>
        <end position="257"/>
    </location>
</feature>
<feature type="transmembrane region" description="Helical" evidence="7">
    <location>
        <begin position="194"/>
        <end position="214"/>
    </location>
</feature>
<dbReference type="EC" id="1.6.99.5" evidence="10"/>
<dbReference type="GO" id="GO:0042773">
    <property type="term" value="P:ATP synthesis coupled electron transport"/>
    <property type="evidence" value="ECO:0007669"/>
    <property type="project" value="InterPro"/>
</dbReference>
<reference evidence="10" key="2">
    <citation type="submission" date="2013-10" db="EMBL/GenBank/DDBJ databases">
        <authorList>
            <person name="Regsiter A."/>
        </authorList>
    </citation>
    <scope>NUCLEOTIDE SEQUENCE</scope>
    <source>
        <strain evidence="10">N4</strain>
    </source>
</reference>
<feature type="transmembrane region" description="Helical" evidence="7">
    <location>
        <begin position="269"/>
        <end position="290"/>
    </location>
</feature>
<evidence type="ECO:0000256" key="6">
    <source>
        <dbReference type="ARBA" id="ARBA00023136"/>
    </source>
</evidence>
<dbReference type="OrthoDB" id="19089at2157"/>
<dbReference type="GO" id="GO:0005886">
    <property type="term" value="C:plasma membrane"/>
    <property type="evidence" value="ECO:0007669"/>
    <property type="project" value="UniProtKB-SubCell"/>
</dbReference>
<name>V6AUP1_9ARCH</name>
<evidence type="ECO:0000259" key="8">
    <source>
        <dbReference type="Pfam" id="PF00361"/>
    </source>
</evidence>
<dbReference type="PRINTS" id="PR01437">
    <property type="entry name" value="NUOXDRDTASE4"/>
</dbReference>
<keyword evidence="11" id="KW-1185">Reference proteome</keyword>
<evidence type="ECO:0000313" key="10">
    <source>
        <dbReference type="EMBL" id="CDI06264.1"/>
    </source>
</evidence>